<name>A0A2N5E3P5_9GAMM</name>
<sequence length="887" mass="96788">MRKGWKALGIGLPGIALVMGTGWLTLPRWLPAVVQHWLPAGTHLTLGGPLYLTRHGLRLPPMVFSAGGCQLANSSAARLEYRHRHRRWVLTADRLTLDSACLSQLPAGEPGGTPFSPAAWQQRLPPLEIAINQLTIAPWQPYAGRLTFSSSAAGQHLRYLSREPAANGAPQLALDASLDRHQQLTLSRFAVTLAGMDAPLTLAGRVTLPVAPGSSLPEQGDLQAHLTLAGVPAPLVMTLNWQAAQGTLAVSAQDAPEPLLRLPWQLSPAALTIHDGTWRWPYTAQPLAGGLSLTLRDWDSHFTRATLEGRANMLTRGHNGRANVVLSAGPGTVGLTESDLRLQLTGQANAARLSFTASLPAWLHGPLLSPALTLRSGALLRAWGNLTDQQRLEEARWPLAGVTLSPAGINGPLQAIVRLTDRYWGAVKLHLDGKAQDFWPDSGHWQYNFWGNGTLPPLQARWDMTGKGRWDDARLTVSALSTGFNQLHYGLMTVDKPRLTLSEPLVWQRPSKAAAPTPEDLKGGLTLAADRIGLGSGGYLPPSSLTLQIKGASPEAFLWRGSLAAAPIGPIALRGRWDGERLRGEGWWPDQPLTAFQSLLDPALKITLRDGRFRAQTAFSAARGQGLVAGGHWVVQQGGAWLKDSEVSGVDFILPYRLDNHRWQFGAQQPVSLRIGLLSNLVAMKNITADLQGNYPYSEHLPLTLSNVGVDMLGGHVSLSALRLPQHQAAVLKLDQVDLSEVFTALKPKQFAMSGKVDGELPLWLDNPHWLVKEGWVRNHGLLTLRLAPEMAKALAEGNLTNRLVVDWLRYLEISRTSAQVSLDNLGELTLAAKIDGVSPGETQRRNIILNYHHQENVFQLWRSLRFGDNVQEWLSETLSQPARTQP</sequence>
<dbReference type="NCBIfam" id="NF007971">
    <property type="entry name" value="PRK10695.1"/>
    <property type="match status" value="1"/>
</dbReference>
<dbReference type="Pfam" id="PF11739">
    <property type="entry name" value="YdbH-like"/>
    <property type="match status" value="1"/>
</dbReference>
<comment type="caution">
    <text evidence="2">The sequence shown here is derived from an EMBL/GenBank/DDBJ whole genome shotgun (WGS) entry which is preliminary data.</text>
</comment>
<evidence type="ECO:0000256" key="1">
    <source>
        <dbReference type="SAM" id="Phobius"/>
    </source>
</evidence>
<dbReference type="InterPro" id="IPR021730">
    <property type="entry name" value="YdbH"/>
</dbReference>
<reference evidence="2 3" key="1">
    <citation type="submission" date="2017-12" db="EMBL/GenBank/DDBJ databases">
        <title>Characterization of six clinical isolates of Enterochimera gen. nov., a novel genus of the Yersiniaciae family and the three species Enterochimera arupensis sp. nov., Enterochimera coloradensis sp. nov, and Enterochimera californica sp. nov.</title>
        <authorList>
            <person name="Rossi A."/>
            <person name="Fisher M."/>
        </authorList>
    </citation>
    <scope>NUCLEOTIDE SEQUENCE [LARGE SCALE GENOMIC DNA]</scope>
    <source>
        <strain evidence="3">2015-Iso6</strain>
    </source>
</reference>
<feature type="transmembrane region" description="Helical" evidence="1">
    <location>
        <begin position="7"/>
        <end position="26"/>
    </location>
</feature>
<dbReference type="OrthoDB" id="5596796at2"/>
<dbReference type="RefSeq" id="WP_101816677.1">
    <property type="nucleotide sequence ID" value="NZ_PJZF01000011.1"/>
</dbReference>
<keyword evidence="1" id="KW-1133">Transmembrane helix</keyword>
<protein>
    <submittedName>
        <fullName evidence="2">YdbH family protein</fullName>
    </submittedName>
</protein>
<evidence type="ECO:0000313" key="3">
    <source>
        <dbReference type="Proteomes" id="UP000234240"/>
    </source>
</evidence>
<dbReference type="Proteomes" id="UP000234240">
    <property type="component" value="Unassembled WGS sequence"/>
</dbReference>
<evidence type="ECO:0000313" key="2">
    <source>
        <dbReference type="EMBL" id="PLR35458.1"/>
    </source>
</evidence>
<organism evidence="2 3">
    <name type="scientific">Chimaeribacter californicus</name>
    <dbReference type="NCBI Taxonomy" id="2060067"/>
    <lineage>
        <taxon>Bacteria</taxon>
        <taxon>Pseudomonadati</taxon>
        <taxon>Pseudomonadota</taxon>
        <taxon>Gammaproteobacteria</taxon>
        <taxon>Enterobacterales</taxon>
        <taxon>Yersiniaceae</taxon>
        <taxon>Chimaeribacter</taxon>
    </lineage>
</organism>
<dbReference type="EMBL" id="PJZF01000011">
    <property type="protein sequence ID" value="PLR35458.1"/>
    <property type="molecule type" value="Genomic_DNA"/>
</dbReference>
<keyword evidence="1" id="KW-0812">Transmembrane</keyword>
<keyword evidence="3" id="KW-1185">Reference proteome</keyword>
<gene>
    <name evidence="2" type="ORF">CYR55_13690</name>
</gene>
<proteinExistence type="predicted"/>
<keyword evidence="1" id="KW-0472">Membrane</keyword>
<dbReference type="AlphaFoldDB" id="A0A2N5E3P5"/>
<accession>A0A2N5E3P5</accession>